<feature type="transmembrane region" description="Helical" evidence="1">
    <location>
        <begin position="90"/>
        <end position="112"/>
    </location>
</feature>
<keyword evidence="1" id="KW-1133">Transmembrane helix</keyword>
<keyword evidence="1" id="KW-0812">Transmembrane</keyword>
<dbReference type="EMBL" id="FNLM01000036">
    <property type="protein sequence ID" value="SDU79614.1"/>
    <property type="molecule type" value="Genomic_DNA"/>
</dbReference>
<feature type="transmembrane region" description="Helical" evidence="1">
    <location>
        <begin position="132"/>
        <end position="156"/>
    </location>
</feature>
<proteinExistence type="predicted"/>
<dbReference type="AlphaFoldDB" id="A0A1H2LFK7"/>
<evidence type="ECO:0000313" key="3">
    <source>
        <dbReference type="Proteomes" id="UP000183180"/>
    </source>
</evidence>
<organism evidence="2 3">
    <name type="scientific">Gordonia westfalica</name>
    <dbReference type="NCBI Taxonomy" id="158898"/>
    <lineage>
        <taxon>Bacteria</taxon>
        <taxon>Bacillati</taxon>
        <taxon>Actinomycetota</taxon>
        <taxon>Actinomycetes</taxon>
        <taxon>Mycobacteriales</taxon>
        <taxon>Gordoniaceae</taxon>
        <taxon>Gordonia</taxon>
    </lineage>
</organism>
<feature type="transmembrane region" description="Helical" evidence="1">
    <location>
        <begin position="12"/>
        <end position="33"/>
    </location>
</feature>
<sequence>MKSQQTHIWSALAGPIAIGVALIGWLIAGILPTPPAADLDAAELVAFYADAPATFQAGVTLSIFGISGMGILVAAVTIQLLKAEGRSPTLSFVQLVAGTVTWVLLLVPLVVMNVAAFRPDRSPELTVMLNDLAWLLFVPPVAPFVVQNVAIALVILRDRVDDPILPRWVAYANLWVAFLFLPGVLSYFFKGGPFAWQGIFSFWLALSAYASWAFIMGFSIRAAVRRESATESVPV</sequence>
<dbReference type="OrthoDB" id="4689187at2"/>
<reference evidence="2 3" key="1">
    <citation type="submission" date="2016-10" db="EMBL/GenBank/DDBJ databases">
        <authorList>
            <person name="de Groot N.N."/>
        </authorList>
    </citation>
    <scope>NUCLEOTIDE SEQUENCE [LARGE SCALE GENOMIC DNA]</scope>
    <source>
        <strain evidence="2 3">DSM 44215</strain>
    </source>
</reference>
<protein>
    <submittedName>
        <fullName evidence="2">Uncharacterized protein</fullName>
    </submittedName>
</protein>
<gene>
    <name evidence="2" type="ORF">SAMN04488548_136246</name>
</gene>
<feature type="transmembrane region" description="Helical" evidence="1">
    <location>
        <begin position="168"/>
        <end position="189"/>
    </location>
</feature>
<accession>A0A1H2LFK7</accession>
<evidence type="ECO:0000256" key="1">
    <source>
        <dbReference type="SAM" id="Phobius"/>
    </source>
</evidence>
<dbReference type="STRING" id="158898.SAMN04488548_136246"/>
<keyword evidence="1" id="KW-0472">Membrane</keyword>
<dbReference type="RefSeq" id="WP_074853542.1">
    <property type="nucleotide sequence ID" value="NZ_FNLM01000036.1"/>
</dbReference>
<feature type="transmembrane region" description="Helical" evidence="1">
    <location>
        <begin position="53"/>
        <end position="78"/>
    </location>
</feature>
<evidence type="ECO:0000313" key="2">
    <source>
        <dbReference type="EMBL" id="SDU79614.1"/>
    </source>
</evidence>
<dbReference type="Proteomes" id="UP000183180">
    <property type="component" value="Unassembled WGS sequence"/>
</dbReference>
<name>A0A1H2LFK7_9ACTN</name>
<feature type="transmembrane region" description="Helical" evidence="1">
    <location>
        <begin position="195"/>
        <end position="218"/>
    </location>
</feature>